<feature type="domain" description="Peptidoglycan binding-like" evidence="1">
    <location>
        <begin position="185"/>
        <end position="237"/>
    </location>
</feature>
<dbReference type="SUPFAM" id="SSF47090">
    <property type="entry name" value="PGBD-like"/>
    <property type="match status" value="1"/>
</dbReference>
<dbReference type="InterPro" id="IPR009045">
    <property type="entry name" value="Zn_M74/Hedgehog-like"/>
</dbReference>
<dbReference type="InterPro" id="IPR003709">
    <property type="entry name" value="VanY-like_core_dom"/>
</dbReference>
<dbReference type="CDD" id="cd14814">
    <property type="entry name" value="Peptidase_M15"/>
    <property type="match status" value="1"/>
</dbReference>
<comment type="caution">
    <text evidence="3">The sequence shown here is derived from an EMBL/GenBank/DDBJ whole genome shotgun (WGS) entry which is preliminary data.</text>
</comment>
<feature type="domain" description="D-alanyl-D-alanine carboxypeptidase-like core" evidence="2">
    <location>
        <begin position="23"/>
        <end position="87"/>
    </location>
</feature>
<dbReference type="InterPro" id="IPR036365">
    <property type="entry name" value="PGBD-like_sf"/>
</dbReference>
<name>A0A951UAS0_9CYAN</name>
<organism evidence="3 4">
    <name type="scientific">Symplocastrum torsivum CPER-KK1</name>
    <dbReference type="NCBI Taxonomy" id="450513"/>
    <lineage>
        <taxon>Bacteria</taxon>
        <taxon>Bacillati</taxon>
        <taxon>Cyanobacteriota</taxon>
        <taxon>Cyanophyceae</taxon>
        <taxon>Oscillatoriophycideae</taxon>
        <taxon>Oscillatoriales</taxon>
        <taxon>Microcoleaceae</taxon>
        <taxon>Symplocastrum</taxon>
    </lineage>
</organism>
<proteinExistence type="predicted"/>
<evidence type="ECO:0000259" key="1">
    <source>
        <dbReference type="Pfam" id="PF01471"/>
    </source>
</evidence>
<gene>
    <name evidence="3" type="ORF">KME25_20465</name>
</gene>
<dbReference type="InterPro" id="IPR036366">
    <property type="entry name" value="PGBDSf"/>
</dbReference>
<dbReference type="Pfam" id="PF02557">
    <property type="entry name" value="VanY"/>
    <property type="match status" value="1"/>
</dbReference>
<evidence type="ECO:0000259" key="2">
    <source>
        <dbReference type="Pfam" id="PF02557"/>
    </source>
</evidence>
<dbReference type="SUPFAM" id="SSF55166">
    <property type="entry name" value="Hedgehog/DD-peptidase"/>
    <property type="match status" value="1"/>
</dbReference>
<accession>A0A951UAS0</accession>
<dbReference type="Gene3D" id="1.10.101.10">
    <property type="entry name" value="PGBD-like superfamily/PGBD"/>
    <property type="match status" value="1"/>
</dbReference>
<protein>
    <submittedName>
        <fullName evidence="3">Peptidoglycan-binding protein</fullName>
    </submittedName>
</protein>
<reference evidence="3" key="2">
    <citation type="journal article" date="2022" name="Microbiol. Resour. Announc.">
        <title>Metagenome Sequencing to Explore Phylogenomics of Terrestrial Cyanobacteria.</title>
        <authorList>
            <person name="Ward R.D."/>
            <person name="Stajich J.E."/>
            <person name="Johansen J.R."/>
            <person name="Huntemann M."/>
            <person name="Clum A."/>
            <person name="Foster B."/>
            <person name="Foster B."/>
            <person name="Roux S."/>
            <person name="Palaniappan K."/>
            <person name="Varghese N."/>
            <person name="Mukherjee S."/>
            <person name="Reddy T.B.K."/>
            <person name="Daum C."/>
            <person name="Copeland A."/>
            <person name="Chen I.A."/>
            <person name="Ivanova N.N."/>
            <person name="Kyrpides N.C."/>
            <person name="Shapiro N."/>
            <person name="Eloe-Fadrosh E.A."/>
            <person name="Pietrasiak N."/>
        </authorList>
    </citation>
    <scope>NUCLEOTIDE SEQUENCE</scope>
    <source>
        <strain evidence="3">CPER-KK1</strain>
    </source>
</reference>
<sequence length="242" mass="26569">MSFTDLNVQNKSAAVNPFLQREAKEALARVISARGQTLVINSAYRTLPQQLMLYNQYRNGQCGIPIAARPSTSNHEDGLALDVDDPRGWEPFFIKQGWRPLRGDPPHFDYKGGGRSDISNIAIKAFQRLWNRYNPNDRIAEDGDCGQATLSRLNKSAIAGFGVSTVETASRLTTRTLRLSKPYMQGDDVRQVQEALVKVKISVTADGVFGSGTDKAVKQFQQQKGLTADGVVGAATRIELGL</sequence>
<evidence type="ECO:0000313" key="3">
    <source>
        <dbReference type="EMBL" id="MBW4546793.1"/>
    </source>
</evidence>
<dbReference type="Gene3D" id="3.30.1380.10">
    <property type="match status" value="1"/>
</dbReference>
<reference evidence="3" key="1">
    <citation type="submission" date="2021-05" db="EMBL/GenBank/DDBJ databases">
        <authorList>
            <person name="Pietrasiak N."/>
            <person name="Ward R."/>
            <person name="Stajich J.E."/>
            <person name="Kurbessoian T."/>
        </authorList>
    </citation>
    <scope>NUCLEOTIDE SEQUENCE</scope>
    <source>
        <strain evidence="3">CPER-KK1</strain>
    </source>
</reference>
<dbReference type="GO" id="GO:0008233">
    <property type="term" value="F:peptidase activity"/>
    <property type="evidence" value="ECO:0007669"/>
    <property type="project" value="InterPro"/>
</dbReference>
<dbReference type="Proteomes" id="UP000753908">
    <property type="component" value="Unassembled WGS sequence"/>
</dbReference>
<dbReference type="AlphaFoldDB" id="A0A951UAS0"/>
<dbReference type="InterPro" id="IPR002477">
    <property type="entry name" value="Peptidoglycan-bd-like"/>
</dbReference>
<dbReference type="EMBL" id="JAHHIF010000030">
    <property type="protein sequence ID" value="MBW4546793.1"/>
    <property type="molecule type" value="Genomic_DNA"/>
</dbReference>
<evidence type="ECO:0000313" key="4">
    <source>
        <dbReference type="Proteomes" id="UP000753908"/>
    </source>
</evidence>
<dbReference type="GO" id="GO:0006508">
    <property type="term" value="P:proteolysis"/>
    <property type="evidence" value="ECO:0007669"/>
    <property type="project" value="InterPro"/>
</dbReference>
<dbReference type="Pfam" id="PF01471">
    <property type="entry name" value="PG_binding_1"/>
    <property type="match status" value="1"/>
</dbReference>